<evidence type="ECO:0000313" key="3">
    <source>
        <dbReference type="EMBL" id="EOQ05473.1"/>
    </source>
</evidence>
<accession>A0A9W5R294</accession>
<feature type="region of interest" description="Disordered" evidence="1">
    <location>
        <begin position="351"/>
        <end position="388"/>
    </location>
</feature>
<dbReference type="AlphaFoldDB" id="A0A9W5R294"/>
<dbReference type="Gene3D" id="2.170.15.10">
    <property type="entry name" value="Proaerolysin, chain A, domain 3"/>
    <property type="match status" value="1"/>
</dbReference>
<dbReference type="InterPro" id="IPR004991">
    <property type="entry name" value="Aerolysin-like"/>
</dbReference>
<keyword evidence="2" id="KW-0732">Signal</keyword>
<comment type="caution">
    <text evidence="3">The sequence shown here is derived from an EMBL/GenBank/DDBJ whole genome shotgun (WGS) entry which is preliminary data.</text>
</comment>
<dbReference type="SUPFAM" id="SSF56973">
    <property type="entry name" value="Aerolisin/ETX pore-forming domain"/>
    <property type="match status" value="1"/>
</dbReference>
<sequence length="388" mass="42496">MKRLNKRKLTAAAVSLTILGGTLVSAPPTFANTNSEVGVQSKLSQNPIDENGNPVQQKQLLTADELNQMANKTILTGYDKDIYNSFVDRVKKLQNEPANMLDMRSYIADLYVINYAYDRAIKGEAFSKISFTILSATMKRALLNNNIYFNWKKGEIKNIGDPIVNILDPQGVFIGEDAWKNATGSIQKWNTVKMDKKITNKMTKKISHGFDLKIPVEVVYGAAEFAFDATYKYSNEQTEEKGSELNYVIPSQPVEIQADHYAIAKGSAILADFKADVSLYGEFSATINPDAGIGNPTSVFQVLAAYKNNLAQGISVIDGGTIVLDGKGTMNGSGMGASKYSFEVEEYKIGTGPHPEWGGNGSAKNEKPTKVTEMQLDEKGNVLEKSVK</sequence>
<protein>
    <submittedName>
        <fullName evidence="3">Uncharacterized protein</fullName>
    </submittedName>
</protein>
<organism evidence="3 4">
    <name type="scientific">Bacillus cereus VD184</name>
    <dbReference type="NCBI Taxonomy" id="1053242"/>
    <lineage>
        <taxon>Bacteria</taxon>
        <taxon>Bacillati</taxon>
        <taxon>Bacillota</taxon>
        <taxon>Bacilli</taxon>
        <taxon>Bacillales</taxon>
        <taxon>Bacillaceae</taxon>
        <taxon>Bacillus</taxon>
        <taxon>Bacillus cereus group</taxon>
    </lineage>
</organism>
<dbReference type="Proteomes" id="UP000014028">
    <property type="component" value="Unassembled WGS sequence"/>
</dbReference>
<name>A0A9W5R294_BACCE</name>
<dbReference type="EMBL" id="AHFK01000074">
    <property type="protein sequence ID" value="EOQ05473.1"/>
    <property type="molecule type" value="Genomic_DNA"/>
</dbReference>
<evidence type="ECO:0000313" key="4">
    <source>
        <dbReference type="Proteomes" id="UP000014028"/>
    </source>
</evidence>
<dbReference type="RefSeq" id="WP_016123520.1">
    <property type="nucleotide sequence ID" value="NZ_KB976836.1"/>
</dbReference>
<feature type="chain" id="PRO_5040833166" evidence="2">
    <location>
        <begin position="32"/>
        <end position="388"/>
    </location>
</feature>
<feature type="signal peptide" evidence="2">
    <location>
        <begin position="1"/>
        <end position="31"/>
    </location>
</feature>
<dbReference type="Pfam" id="PF03318">
    <property type="entry name" value="ETX_MTX2"/>
    <property type="match status" value="1"/>
</dbReference>
<feature type="compositionally biased region" description="Basic and acidic residues" evidence="1">
    <location>
        <begin position="364"/>
        <end position="388"/>
    </location>
</feature>
<evidence type="ECO:0000256" key="2">
    <source>
        <dbReference type="SAM" id="SignalP"/>
    </source>
</evidence>
<evidence type="ECO:0000256" key="1">
    <source>
        <dbReference type="SAM" id="MobiDB-lite"/>
    </source>
</evidence>
<gene>
    <name evidence="3" type="ORF">IKC_06317</name>
</gene>
<reference evidence="3 4" key="1">
    <citation type="submission" date="2012-12" db="EMBL/GenBank/DDBJ databases">
        <title>The Genome Sequence of Bacillus cereus VD184.</title>
        <authorList>
            <consortium name="The Broad Institute Genome Sequencing Platform"/>
            <consortium name="The Broad Institute Genome Sequencing Center for Infectious Disease"/>
            <person name="Feldgarden M."/>
            <person name="Van der Auwera G.A."/>
            <person name="Mahillon J."/>
            <person name="Duprez V."/>
            <person name="Timmery S."/>
            <person name="Mattelet C."/>
            <person name="Dierick K."/>
            <person name="Sun M."/>
            <person name="Yu Z."/>
            <person name="Zhu L."/>
            <person name="Hu X."/>
            <person name="Shank E.B."/>
            <person name="Swiecicka I."/>
            <person name="Hansen B.M."/>
            <person name="Andrup L."/>
            <person name="Walker B."/>
            <person name="Young S.K."/>
            <person name="Zeng Q."/>
            <person name="Gargeya S."/>
            <person name="Fitzgerald M."/>
            <person name="Haas B."/>
            <person name="Abouelleil A."/>
            <person name="Alvarado L."/>
            <person name="Arachchi H.M."/>
            <person name="Berlin A.M."/>
            <person name="Chapman S.B."/>
            <person name="Dewar J."/>
            <person name="Goldberg J."/>
            <person name="Griggs A."/>
            <person name="Gujja S."/>
            <person name="Hansen M."/>
            <person name="Howarth C."/>
            <person name="Imamovic A."/>
            <person name="Larimer J."/>
            <person name="McCowan C."/>
            <person name="Murphy C."/>
            <person name="Neiman D."/>
            <person name="Pearson M."/>
            <person name="Priest M."/>
            <person name="Roberts A."/>
            <person name="Saif S."/>
            <person name="Shea T."/>
            <person name="Sisk P."/>
            <person name="Sykes S."/>
            <person name="Wortman J."/>
            <person name="Nusbaum C."/>
            <person name="Birren B."/>
        </authorList>
    </citation>
    <scope>NUCLEOTIDE SEQUENCE [LARGE SCALE GENOMIC DNA]</scope>
    <source>
        <strain evidence="3 4">VD184</strain>
    </source>
</reference>
<proteinExistence type="predicted"/>